<dbReference type="PROSITE" id="PS01124">
    <property type="entry name" value="HTH_ARAC_FAMILY_2"/>
    <property type="match status" value="1"/>
</dbReference>
<dbReference type="PANTHER" id="PTHR43280">
    <property type="entry name" value="ARAC-FAMILY TRANSCRIPTIONAL REGULATOR"/>
    <property type="match status" value="1"/>
</dbReference>
<dbReference type="Pfam" id="PF12833">
    <property type="entry name" value="HTH_18"/>
    <property type="match status" value="1"/>
</dbReference>
<keyword evidence="6" id="KW-1185">Reference proteome</keyword>
<dbReference type="GO" id="GO:0043565">
    <property type="term" value="F:sequence-specific DNA binding"/>
    <property type="evidence" value="ECO:0007669"/>
    <property type="project" value="InterPro"/>
</dbReference>
<accession>A0A2S6HP94</accession>
<dbReference type="RefSeq" id="WP_104438211.1">
    <property type="nucleotide sequence ID" value="NZ_PTJA01000010.1"/>
</dbReference>
<dbReference type="OrthoDB" id="952277at2"/>
<dbReference type="AlphaFoldDB" id="A0A2S6HP94"/>
<dbReference type="Proteomes" id="UP000237749">
    <property type="component" value="Unassembled WGS sequence"/>
</dbReference>
<dbReference type="SMART" id="SM00342">
    <property type="entry name" value="HTH_ARAC"/>
    <property type="match status" value="1"/>
</dbReference>
<evidence type="ECO:0000313" key="5">
    <source>
        <dbReference type="EMBL" id="PPK79336.1"/>
    </source>
</evidence>
<evidence type="ECO:0000256" key="2">
    <source>
        <dbReference type="ARBA" id="ARBA00023125"/>
    </source>
</evidence>
<dbReference type="PROSITE" id="PS00041">
    <property type="entry name" value="HTH_ARAC_FAMILY_1"/>
    <property type="match status" value="1"/>
</dbReference>
<dbReference type="GO" id="GO:0003700">
    <property type="term" value="F:DNA-binding transcription factor activity"/>
    <property type="evidence" value="ECO:0007669"/>
    <property type="project" value="InterPro"/>
</dbReference>
<evidence type="ECO:0000256" key="3">
    <source>
        <dbReference type="ARBA" id="ARBA00023163"/>
    </source>
</evidence>
<evidence type="ECO:0000313" key="6">
    <source>
        <dbReference type="Proteomes" id="UP000237749"/>
    </source>
</evidence>
<sequence length="410" mass="47836">MNLDNLDLFVHIMQAQNVPCYRLETDFSNLYQVDLALRGRLYTNYNYQNLHDFIISHCHDSEILRIKDDFHLVNYFILIEDTKSESDKQEFYISVGPVLETMPTPDQIYQLMAKRALPEKLLRDLQTYYCNITIPPDFNVFESTLINIACHLFSRDFKFQTFSDSGDLSIESIIGNSQLSEDPSIASQSIEERYETEENLLEAITAGDHARAVRYHGKFRNFKIMPRSENTLTNRKNLVIVLNTLCRKAVQKGHVHPMYIDELSTRFAIQINQVRSLKDLDTLESDMIHKYCLLVHNRSMKNYSQIVQQCITYTDFHYAEPLTLAFFAERCHVTKSYLSSLFKKETGGNLTDYIHSVRISHSLFLLNSTQMPIHIVAANCGYNDINYFIKLFKRLNGISPKQYRIQLRNN</sequence>
<keyword evidence="3" id="KW-0804">Transcription</keyword>
<dbReference type="InterPro" id="IPR018062">
    <property type="entry name" value="HTH_AraC-typ_CS"/>
</dbReference>
<evidence type="ECO:0000256" key="1">
    <source>
        <dbReference type="ARBA" id="ARBA00023015"/>
    </source>
</evidence>
<dbReference type="InterPro" id="IPR018060">
    <property type="entry name" value="HTH_AraC"/>
</dbReference>
<comment type="caution">
    <text evidence="5">The sequence shown here is derived from an EMBL/GenBank/DDBJ whole genome shotgun (WGS) entry which is preliminary data.</text>
</comment>
<proteinExistence type="predicted"/>
<organism evidence="5 6">
    <name type="scientific">Lacrimispora xylanisolvens</name>
    <dbReference type="NCBI Taxonomy" id="384636"/>
    <lineage>
        <taxon>Bacteria</taxon>
        <taxon>Bacillati</taxon>
        <taxon>Bacillota</taxon>
        <taxon>Clostridia</taxon>
        <taxon>Lachnospirales</taxon>
        <taxon>Lachnospiraceae</taxon>
        <taxon>Lacrimispora</taxon>
    </lineage>
</organism>
<dbReference type="PRINTS" id="PR00032">
    <property type="entry name" value="HTHARAC"/>
</dbReference>
<evidence type="ECO:0000259" key="4">
    <source>
        <dbReference type="PROSITE" id="PS01124"/>
    </source>
</evidence>
<dbReference type="EMBL" id="PTJA01000010">
    <property type="protein sequence ID" value="PPK79336.1"/>
    <property type="molecule type" value="Genomic_DNA"/>
</dbReference>
<dbReference type="InterPro" id="IPR020449">
    <property type="entry name" value="Tscrpt_reg_AraC-type_HTH"/>
</dbReference>
<name>A0A2S6HP94_9FIRM</name>
<keyword evidence="2" id="KW-0238">DNA-binding</keyword>
<reference evidence="5 6" key="1">
    <citation type="submission" date="2018-02" db="EMBL/GenBank/DDBJ databases">
        <title>Genomic Encyclopedia of Archaeal and Bacterial Type Strains, Phase II (KMG-II): from individual species to whole genera.</title>
        <authorList>
            <person name="Goeker M."/>
        </authorList>
    </citation>
    <scope>NUCLEOTIDE SEQUENCE [LARGE SCALE GENOMIC DNA]</scope>
    <source>
        <strain evidence="5 6">DSM 3808</strain>
    </source>
</reference>
<protein>
    <submittedName>
        <fullName evidence="5">Helix-turn-helix protein</fullName>
    </submittedName>
</protein>
<dbReference type="Gene3D" id="1.10.10.60">
    <property type="entry name" value="Homeodomain-like"/>
    <property type="match status" value="2"/>
</dbReference>
<dbReference type="SUPFAM" id="SSF46689">
    <property type="entry name" value="Homeodomain-like"/>
    <property type="match status" value="2"/>
</dbReference>
<dbReference type="InterPro" id="IPR009057">
    <property type="entry name" value="Homeodomain-like_sf"/>
</dbReference>
<feature type="domain" description="HTH araC/xylS-type" evidence="4">
    <location>
        <begin position="308"/>
        <end position="406"/>
    </location>
</feature>
<gene>
    <name evidence="5" type="ORF">BXY41_11055</name>
</gene>
<dbReference type="PANTHER" id="PTHR43280:SF34">
    <property type="entry name" value="ARAC-FAMILY TRANSCRIPTIONAL REGULATOR"/>
    <property type="match status" value="1"/>
</dbReference>
<keyword evidence="1" id="KW-0805">Transcription regulation</keyword>